<evidence type="ECO:0000256" key="2">
    <source>
        <dbReference type="SAM" id="Phobius"/>
    </source>
</evidence>
<sequence>MATTTTTTTTAPVDPLHPSAAVSNNEPKAWLRAHGRVLPQFLITLTSYMAIGTLAVVTVTSLFCFFLAVSVCEDVIRAAIPTRLLQYEWIIVIDKVQAHLTHFAEWEQRKRDTWPFKYRDMDRFHKMLVYLTEYLRDYVHHHRQTPTK</sequence>
<protein>
    <submittedName>
        <fullName evidence="3">Uncharacterized protein</fullName>
    </submittedName>
</protein>
<dbReference type="AlphaFoldDB" id="A0A068RLE8"/>
<gene>
    <name evidence="3" type="ORF">LCOR_02169.1</name>
</gene>
<dbReference type="OrthoDB" id="2275136at2759"/>
<accession>A0A068RLE8</accession>
<evidence type="ECO:0000256" key="1">
    <source>
        <dbReference type="SAM" id="MobiDB-lite"/>
    </source>
</evidence>
<feature type="transmembrane region" description="Helical" evidence="2">
    <location>
        <begin position="41"/>
        <end position="68"/>
    </location>
</feature>
<proteinExistence type="predicted"/>
<reference evidence="3" key="1">
    <citation type="submission" date="2013-08" db="EMBL/GenBank/DDBJ databases">
        <title>Gene expansion shapes genome architecture in the human pathogen Lichtheimia corymbifera: an evolutionary genomics analysis in the ancient terrestrial Mucorales (Mucoromycotina).</title>
        <authorList>
            <person name="Schwartze V.U."/>
            <person name="Winter S."/>
            <person name="Shelest E."/>
            <person name="Marcet-Houben M."/>
            <person name="Horn F."/>
            <person name="Wehner S."/>
            <person name="Hoffmann K."/>
            <person name="Riege K."/>
            <person name="Sammeth M."/>
            <person name="Nowrousian M."/>
            <person name="Valiante V."/>
            <person name="Linde J."/>
            <person name="Jacobsen I.D."/>
            <person name="Marz M."/>
            <person name="Brakhage A.A."/>
            <person name="Gabaldon T."/>
            <person name="Bocker S."/>
            <person name="Voigt K."/>
        </authorList>
    </citation>
    <scope>NUCLEOTIDE SEQUENCE [LARGE SCALE GENOMIC DNA]</scope>
    <source>
        <strain evidence="3">FSU 9682</strain>
    </source>
</reference>
<evidence type="ECO:0000313" key="3">
    <source>
        <dbReference type="EMBL" id="CDH50457.1"/>
    </source>
</evidence>
<organism evidence="3 4">
    <name type="scientific">Lichtheimia corymbifera JMRC:FSU:9682</name>
    <dbReference type="NCBI Taxonomy" id="1263082"/>
    <lineage>
        <taxon>Eukaryota</taxon>
        <taxon>Fungi</taxon>
        <taxon>Fungi incertae sedis</taxon>
        <taxon>Mucoromycota</taxon>
        <taxon>Mucoromycotina</taxon>
        <taxon>Mucoromycetes</taxon>
        <taxon>Mucorales</taxon>
        <taxon>Lichtheimiaceae</taxon>
        <taxon>Lichtheimia</taxon>
    </lineage>
</organism>
<dbReference type="Proteomes" id="UP000027586">
    <property type="component" value="Unassembled WGS sequence"/>
</dbReference>
<dbReference type="VEuPathDB" id="FungiDB:LCOR_02169.1"/>
<comment type="caution">
    <text evidence="3">The sequence shown here is derived from an EMBL/GenBank/DDBJ whole genome shotgun (WGS) entry which is preliminary data.</text>
</comment>
<keyword evidence="2" id="KW-0812">Transmembrane</keyword>
<dbReference type="EMBL" id="CBTN010000006">
    <property type="protein sequence ID" value="CDH50457.1"/>
    <property type="molecule type" value="Genomic_DNA"/>
</dbReference>
<keyword evidence="2" id="KW-1133">Transmembrane helix</keyword>
<keyword evidence="4" id="KW-1185">Reference proteome</keyword>
<feature type="compositionally biased region" description="Low complexity" evidence="1">
    <location>
        <begin position="1"/>
        <end position="10"/>
    </location>
</feature>
<feature type="region of interest" description="Disordered" evidence="1">
    <location>
        <begin position="1"/>
        <end position="20"/>
    </location>
</feature>
<name>A0A068RLE8_9FUNG</name>
<keyword evidence="2" id="KW-0472">Membrane</keyword>
<evidence type="ECO:0000313" key="4">
    <source>
        <dbReference type="Proteomes" id="UP000027586"/>
    </source>
</evidence>